<dbReference type="Proteomes" id="UP000321514">
    <property type="component" value="Unassembled WGS sequence"/>
</dbReference>
<accession>A0A511SVH6</accession>
<evidence type="ECO:0000313" key="6">
    <source>
        <dbReference type="Proteomes" id="UP000183760"/>
    </source>
</evidence>
<dbReference type="Pfam" id="PF00106">
    <property type="entry name" value="adh_short"/>
    <property type="match status" value="1"/>
</dbReference>
<evidence type="ECO:0000313" key="4">
    <source>
        <dbReference type="EMBL" id="GEN05915.1"/>
    </source>
</evidence>
<dbReference type="PANTHER" id="PTHR42879:SF2">
    <property type="entry name" value="3-OXOACYL-[ACYL-CARRIER-PROTEIN] REDUCTASE FABG"/>
    <property type="match status" value="1"/>
</dbReference>
<dbReference type="AlphaFoldDB" id="A0A511SVH6"/>
<dbReference type="InterPro" id="IPR050259">
    <property type="entry name" value="SDR"/>
</dbReference>
<dbReference type="Proteomes" id="UP000183760">
    <property type="component" value="Unassembled WGS sequence"/>
</dbReference>
<evidence type="ECO:0000256" key="2">
    <source>
        <dbReference type="RuleBase" id="RU000363"/>
    </source>
</evidence>
<dbReference type="CDD" id="cd05233">
    <property type="entry name" value="SDR_c"/>
    <property type="match status" value="1"/>
</dbReference>
<reference evidence="5 6" key="1">
    <citation type="submission" date="2016-10" db="EMBL/GenBank/DDBJ databases">
        <authorList>
            <person name="Varghese N."/>
            <person name="Submissions S."/>
        </authorList>
    </citation>
    <scope>NUCLEOTIDE SEQUENCE [LARGE SCALE GENOMIC DNA]</scope>
    <source>
        <strain evidence="5 6">DSM 16525</strain>
    </source>
</reference>
<gene>
    <name evidence="4" type="primary">ucpA</name>
    <name evidence="4" type="ORF">MFU01_09520</name>
    <name evidence="5" type="ORF">SAMN05443572_102967</name>
</gene>
<organism evidence="4 7">
    <name type="scientific">Myxococcus fulvus</name>
    <dbReference type="NCBI Taxonomy" id="33"/>
    <lineage>
        <taxon>Bacteria</taxon>
        <taxon>Pseudomonadati</taxon>
        <taxon>Myxococcota</taxon>
        <taxon>Myxococcia</taxon>
        <taxon>Myxococcales</taxon>
        <taxon>Cystobacterineae</taxon>
        <taxon>Myxococcaceae</taxon>
        <taxon>Myxococcus</taxon>
    </lineage>
</organism>
<reference evidence="4 7" key="2">
    <citation type="submission" date="2019-07" db="EMBL/GenBank/DDBJ databases">
        <title>Whole genome shotgun sequence of Myxococcus fulvus NBRC 100333.</title>
        <authorList>
            <person name="Hosoyama A."/>
            <person name="Uohara A."/>
            <person name="Ohji S."/>
            <person name="Ichikawa N."/>
        </authorList>
    </citation>
    <scope>NUCLEOTIDE SEQUENCE [LARGE SCALE GENOMIC DNA]</scope>
    <source>
        <strain evidence="4 7">NBRC 100333</strain>
    </source>
</reference>
<dbReference type="RefSeq" id="WP_083559835.1">
    <property type="nucleotide sequence ID" value="NZ_BJXR01000013.1"/>
</dbReference>
<dbReference type="OrthoDB" id="9788235at2"/>
<dbReference type="PRINTS" id="PR00080">
    <property type="entry name" value="SDRFAMILY"/>
</dbReference>
<evidence type="ECO:0000313" key="5">
    <source>
        <dbReference type="EMBL" id="SET63655.1"/>
    </source>
</evidence>
<feature type="region of interest" description="Disordered" evidence="3">
    <location>
        <begin position="268"/>
        <end position="303"/>
    </location>
</feature>
<dbReference type="InterPro" id="IPR036291">
    <property type="entry name" value="NAD(P)-bd_dom_sf"/>
</dbReference>
<keyword evidence="6" id="KW-1185">Reference proteome</keyword>
<protein>
    <submittedName>
        <fullName evidence="4">Alcohol dehydrogenase</fullName>
    </submittedName>
    <submittedName>
        <fullName evidence="5">Short-chain dehydrogenase</fullName>
    </submittedName>
</protein>
<dbReference type="PANTHER" id="PTHR42879">
    <property type="entry name" value="3-OXOACYL-(ACYL-CARRIER-PROTEIN) REDUCTASE"/>
    <property type="match status" value="1"/>
</dbReference>
<evidence type="ECO:0000256" key="3">
    <source>
        <dbReference type="SAM" id="MobiDB-lite"/>
    </source>
</evidence>
<evidence type="ECO:0000256" key="1">
    <source>
        <dbReference type="ARBA" id="ARBA00006484"/>
    </source>
</evidence>
<comment type="similarity">
    <text evidence="1 2">Belongs to the short-chain dehydrogenases/reductases (SDR) family.</text>
</comment>
<dbReference type="Gene3D" id="3.40.50.720">
    <property type="entry name" value="NAD(P)-binding Rossmann-like Domain"/>
    <property type="match status" value="1"/>
</dbReference>
<comment type="caution">
    <text evidence="4">The sequence shown here is derived from an EMBL/GenBank/DDBJ whole genome shotgun (WGS) entry which is preliminary data.</text>
</comment>
<dbReference type="InterPro" id="IPR002347">
    <property type="entry name" value="SDR_fam"/>
</dbReference>
<name>A0A511SVH6_MYXFU</name>
<evidence type="ECO:0000313" key="7">
    <source>
        <dbReference type="Proteomes" id="UP000321514"/>
    </source>
</evidence>
<dbReference type="EMBL" id="BJXR01000013">
    <property type="protein sequence ID" value="GEN05915.1"/>
    <property type="molecule type" value="Genomic_DNA"/>
</dbReference>
<feature type="compositionally biased region" description="Basic and acidic residues" evidence="3">
    <location>
        <begin position="279"/>
        <end position="303"/>
    </location>
</feature>
<dbReference type="PRINTS" id="PR00081">
    <property type="entry name" value="GDHRDH"/>
</dbReference>
<dbReference type="EMBL" id="FOIB01000002">
    <property type="protein sequence ID" value="SET63655.1"/>
    <property type="molecule type" value="Genomic_DNA"/>
</dbReference>
<sequence length="303" mass="32841">MASHEVDESTRRTVLVTGGSSGIGAEIARVMALQGDRVWFTYHRGHERAQALLQELNDGEDRGHRAMRLDQGDWSQVQKFVRALPGPVDVLINNAAVGTETVRVDGGGSAASEDERFFQVNCLGPLWLTRLLLPGMLERGHGTVVMLSSVDGAFATFPSFRMADGMSKAAVAFMARQLAAELVHAPVTVVCVAPGATDTPMFRASTLDRLDDLAREAFMRRLPKRRLIDAGEVAELVRWVCQPEARVLHGAVLDASLGLGVHPGLMTGRGVDSSGGPGDESHREHPASSVRWEPERLHEGDPR</sequence>
<dbReference type="SUPFAM" id="SSF51735">
    <property type="entry name" value="NAD(P)-binding Rossmann-fold domains"/>
    <property type="match status" value="1"/>
</dbReference>
<proteinExistence type="inferred from homology"/>